<name>A0A108U6K9_9GAMM</name>
<keyword evidence="6 9" id="KW-0645">Protease</keyword>
<dbReference type="GO" id="GO:0016920">
    <property type="term" value="F:pyroglutamyl-peptidase activity"/>
    <property type="evidence" value="ECO:0007669"/>
    <property type="project" value="UniProtKB-UniRule"/>
</dbReference>
<dbReference type="InterPro" id="IPR033693">
    <property type="entry name" value="PGPEP1_Glu_AS"/>
</dbReference>
<evidence type="ECO:0000256" key="7">
    <source>
        <dbReference type="ARBA" id="ARBA00022801"/>
    </source>
</evidence>
<dbReference type="EMBL" id="JAJA02000001">
    <property type="protein sequence ID" value="KWS03495.1"/>
    <property type="molecule type" value="Genomic_DNA"/>
</dbReference>
<evidence type="ECO:0000256" key="12">
    <source>
        <dbReference type="SAM" id="MobiDB-lite"/>
    </source>
</evidence>
<feature type="compositionally biased region" description="Basic residues" evidence="12">
    <location>
        <begin position="12"/>
        <end position="22"/>
    </location>
</feature>
<dbReference type="PRINTS" id="PR00706">
    <property type="entry name" value="PYROGLUPTASE"/>
</dbReference>
<evidence type="ECO:0000256" key="8">
    <source>
        <dbReference type="ARBA" id="ARBA00022807"/>
    </source>
</evidence>
<dbReference type="InterPro" id="IPR000816">
    <property type="entry name" value="Peptidase_C15"/>
</dbReference>
<feature type="region of interest" description="Disordered" evidence="12">
    <location>
        <begin position="1"/>
        <end position="39"/>
    </location>
</feature>
<dbReference type="PROSITE" id="PS01334">
    <property type="entry name" value="PYRASE_CYS"/>
    <property type="match status" value="1"/>
</dbReference>
<dbReference type="InterPro" id="IPR036440">
    <property type="entry name" value="Peptidase_C15-like_sf"/>
</dbReference>
<dbReference type="EC" id="3.4.19.3" evidence="9"/>
<dbReference type="RefSeq" id="WP_082723451.1">
    <property type="nucleotide sequence ID" value="NZ_JAJA02000001.1"/>
</dbReference>
<dbReference type="Pfam" id="PF01470">
    <property type="entry name" value="Peptidase_C15"/>
    <property type="match status" value="1"/>
</dbReference>
<evidence type="ECO:0000256" key="2">
    <source>
        <dbReference type="ARBA" id="ARBA00002280"/>
    </source>
</evidence>
<organism evidence="13 14">
    <name type="scientific">Lysobacter capsici AZ78</name>
    <dbReference type="NCBI Taxonomy" id="1444315"/>
    <lineage>
        <taxon>Bacteria</taxon>
        <taxon>Pseudomonadati</taxon>
        <taxon>Pseudomonadota</taxon>
        <taxon>Gammaproteobacteria</taxon>
        <taxon>Lysobacterales</taxon>
        <taxon>Lysobacteraceae</taxon>
        <taxon>Lysobacter</taxon>
    </lineage>
</organism>
<dbReference type="InterPro" id="IPR029762">
    <property type="entry name" value="PGP-I_bact-type"/>
</dbReference>
<feature type="active site" evidence="9">
    <location>
        <position position="210"/>
    </location>
</feature>
<dbReference type="FunFam" id="3.40.630.20:FF:000001">
    <property type="entry name" value="Pyrrolidone-carboxylate peptidase"/>
    <property type="match status" value="1"/>
</dbReference>
<evidence type="ECO:0000256" key="5">
    <source>
        <dbReference type="ARBA" id="ARBA00022490"/>
    </source>
</evidence>
<gene>
    <name evidence="9" type="primary">pcp</name>
    <name evidence="13" type="ORF">AZ78_1042</name>
</gene>
<proteinExistence type="inferred from homology"/>
<reference evidence="13 14" key="1">
    <citation type="journal article" date="2014" name="Genome Announc.">
        <title>Draft Genome Sequence of Lysobacter capsici AZ78, a Bacterium Antagonistic to Plant-Pathogenic Oomycetes.</title>
        <authorList>
            <person name="Puopolo G."/>
            <person name="Sonego P."/>
            <person name="Engelen K."/>
            <person name="Pertot I."/>
        </authorList>
    </citation>
    <scope>NUCLEOTIDE SEQUENCE [LARGE SCALE GENOMIC DNA]</scope>
    <source>
        <strain evidence="13 14">AZ78</strain>
    </source>
</reference>
<dbReference type="CDD" id="cd00501">
    <property type="entry name" value="Peptidase_C15"/>
    <property type="match status" value="1"/>
</dbReference>
<dbReference type="SUPFAM" id="SSF53182">
    <property type="entry name" value="Pyrrolidone carboxyl peptidase (pyroglutamate aminopeptidase)"/>
    <property type="match status" value="1"/>
</dbReference>
<dbReference type="Gene3D" id="3.40.630.20">
    <property type="entry name" value="Peptidase C15, pyroglutamyl peptidase I-like"/>
    <property type="match status" value="1"/>
</dbReference>
<evidence type="ECO:0000256" key="11">
    <source>
        <dbReference type="PROSITE-ProRule" id="PRU10077"/>
    </source>
</evidence>
<comment type="function">
    <text evidence="2 9">Removes 5-oxoproline from various penultimate amino acid residues except L-proline.</text>
</comment>
<feature type="active site" evidence="9 10">
    <location>
        <position position="121"/>
    </location>
</feature>
<dbReference type="InterPro" id="IPR033694">
    <property type="entry name" value="PGPEP1_Cys_AS"/>
</dbReference>
<evidence type="ECO:0000256" key="4">
    <source>
        <dbReference type="ARBA" id="ARBA00006641"/>
    </source>
</evidence>
<dbReference type="PANTHER" id="PTHR23402:SF1">
    <property type="entry name" value="PYROGLUTAMYL-PEPTIDASE I"/>
    <property type="match status" value="1"/>
</dbReference>
<feature type="active site" evidence="9 11">
    <location>
        <position position="184"/>
    </location>
</feature>
<sequence length="258" mass="27105">MNKPTAAGTAATRKRAATKKTTKSASKPTASATESTRRRAAPRAVLLTGFAPFGGESDNPSWDAVRLLDGEIVASHRIATRCLSVAFDQSLRELDDAISALRPALVLCVGQAGGRAQLSIERIAINVDDARIPDNLGAQPIDRAIAADGPAAYFSDLPIKAMLAAVRAAGIPAEISQTAGTYVCNHVFYGLMHRLHERDDTAGVRGGFVHIPYSPAQAARHPGVASLAIETVAQGLRVALEAALTTRTDRRIAAGAEH</sequence>
<evidence type="ECO:0000256" key="3">
    <source>
        <dbReference type="ARBA" id="ARBA00004496"/>
    </source>
</evidence>
<comment type="subcellular location">
    <subcellularLocation>
        <location evidence="3 9">Cytoplasm</location>
    </subcellularLocation>
</comment>
<dbReference type="HAMAP" id="MF_00417">
    <property type="entry name" value="Pyrrolid_peptidase"/>
    <property type="match status" value="1"/>
</dbReference>
<accession>A0A108U6K9</accession>
<comment type="similarity">
    <text evidence="4 9">Belongs to the peptidase C15 family.</text>
</comment>
<keyword evidence="14" id="KW-1185">Reference proteome</keyword>
<dbReference type="PIRSF" id="PIRSF015592">
    <property type="entry name" value="Prld-crbxl_pptds"/>
    <property type="match status" value="1"/>
</dbReference>
<dbReference type="NCBIfam" id="TIGR00504">
    <property type="entry name" value="pyro_pdase"/>
    <property type="match status" value="1"/>
</dbReference>
<keyword evidence="5 9" id="KW-0963">Cytoplasm</keyword>
<evidence type="ECO:0000256" key="9">
    <source>
        <dbReference type="HAMAP-Rule" id="MF_00417"/>
    </source>
</evidence>
<dbReference type="NCBIfam" id="NF009676">
    <property type="entry name" value="PRK13197.1"/>
    <property type="match status" value="1"/>
</dbReference>
<evidence type="ECO:0000256" key="6">
    <source>
        <dbReference type="ARBA" id="ARBA00022670"/>
    </source>
</evidence>
<feature type="compositionally biased region" description="Low complexity" evidence="12">
    <location>
        <begin position="23"/>
        <end position="34"/>
    </location>
</feature>
<dbReference type="PROSITE" id="PS01333">
    <property type="entry name" value="PYRASE_GLU"/>
    <property type="match status" value="1"/>
</dbReference>
<comment type="caution">
    <text evidence="13">The sequence shown here is derived from an EMBL/GenBank/DDBJ whole genome shotgun (WGS) entry which is preliminary data.</text>
</comment>
<dbReference type="GO" id="GO:0005829">
    <property type="term" value="C:cytosol"/>
    <property type="evidence" value="ECO:0007669"/>
    <property type="project" value="InterPro"/>
</dbReference>
<dbReference type="Proteomes" id="UP000023435">
    <property type="component" value="Unassembled WGS sequence"/>
</dbReference>
<comment type="subunit">
    <text evidence="9">Homotetramer.</text>
</comment>
<evidence type="ECO:0000313" key="13">
    <source>
        <dbReference type="EMBL" id="KWS03495.1"/>
    </source>
</evidence>
<evidence type="ECO:0000313" key="14">
    <source>
        <dbReference type="Proteomes" id="UP000023435"/>
    </source>
</evidence>
<dbReference type="AlphaFoldDB" id="A0A108U6K9"/>
<dbReference type="InterPro" id="IPR016125">
    <property type="entry name" value="Peptidase_C15-like"/>
</dbReference>
<dbReference type="PANTHER" id="PTHR23402">
    <property type="entry name" value="PROTEASE FAMILY C15 PYROGLUTAMYL-PEPTIDASE I-RELATED"/>
    <property type="match status" value="1"/>
</dbReference>
<dbReference type="OrthoDB" id="9779738at2"/>
<dbReference type="GO" id="GO:0006508">
    <property type="term" value="P:proteolysis"/>
    <property type="evidence" value="ECO:0007669"/>
    <property type="project" value="UniProtKB-KW"/>
</dbReference>
<evidence type="ECO:0000256" key="10">
    <source>
        <dbReference type="PROSITE-ProRule" id="PRU10076"/>
    </source>
</evidence>
<feature type="compositionally biased region" description="Low complexity" evidence="12">
    <location>
        <begin position="1"/>
        <end position="11"/>
    </location>
</feature>
<keyword evidence="7 9" id="KW-0378">Hydrolase</keyword>
<comment type="catalytic activity">
    <reaction evidence="1 9 10">
        <text>Release of an N-terminal pyroglutamyl group from a polypeptide, the second amino acid generally not being Pro.</text>
        <dbReference type="EC" id="3.4.19.3"/>
    </reaction>
</comment>
<keyword evidence="8 9" id="KW-0788">Thiol protease</keyword>
<protein>
    <recommendedName>
        <fullName evidence="9">Pyrrolidone-carboxylate peptidase</fullName>
        <ecNumber evidence="9">3.4.19.3</ecNumber>
    </recommendedName>
    <alternativeName>
        <fullName evidence="9">5-oxoprolyl-peptidase</fullName>
    </alternativeName>
    <alternativeName>
        <fullName evidence="9">Pyroglutamyl-peptidase I</fullName>
        <shortName evidence="9">PGP-I</shortName>
        <shortName evidence="9">Pyrase</shortName>
    </alternativeName>
</protein>
<evidence type="ECO:0000256" key="1">
    <source>
        <dbReference type="ARBA" id="ARBA00001770"/>
    </source>
</evidence>